<reference evidence="7" key="1">
    <citation type="journal article" date="2019" name="Int. J. Syst. Evol. Microbiol.">
        <title>The Global Catalogue of Microorganisms (GCM) 10K type strain sequencing project: providing services to taxonomists for standard genome sequencing and annotation.</title>
        <authorList>
            <consortium name="The Broad Institute Genomics Platform"/>
            <consortium name="The Broad Institute Genome Sequencing Center for Infectious Disease"/>
            <person name="Wu L."/>
            <person name="Ma J."/>
        </authorList>
    </citation>
    <scope>NUCLEOTIDE SEQUENCE [LARGE SCALE GENOMIC DNA]</scope>
    <source>
        <strain evidence="7">JCM 4816</strain>
    </source>
</reference>
<dbReference type="PANTHER" id="PTHR34142:SF1">
    <property type="entry name" value="GLYCOSIDE HYDROLASE FAMILY 5 DOMAIN-CONTAINING PROTEIN"/>
    <property type="match status" value="1"/>
</dbReference>
<evidence type="ECO:0000256" key="1">
    <source>
        <dbReference type="ARBA" id="ARBA00022801"/>
    </source>
</evidence>
<dbReference type="SUPFAM" id="SSF51445">
    <property type="entry name" value="(Trans)glycosidases"/>
    <property type="match status" value="2"/>
</dbReference>
<dbReference type="RefSeq" id="WP_380583895.1">
    <property type="nucleotide sequence ID" value="NZ_JBHSQJ010000064.1"/>
</dbReference>
<dbReference type="PANTHER" id="PTHR34142">
    <property type="entry name" value="ENDO-BETA-1,4-GLUCANASE A"/>
    <property type="match status" value="1"/>
</dbReference>
<comment type="similarity">
    <text evidence="3">Belongs to the glycosyl hydrolase 5 (cellulase A) family.</text>
</comment>
<feature type="domain" description="Glycoside hydrolase family 5" evidence="5">
    <location>
        <begin position="191"/>
        <end position="382"/>
    </location>
</feature>
<accession>A0ABW1G5D3</accession>
<evidence type="ECO:0000313" key="6">
    <source>
        <dbReference type="EMBL" id="MFC5908737.1"/>
    </source>
</evidence>
<proteinExistence type="inferred from homology"/>
<evidence type="ECO:0000256" key="4">
    <source>
        <dbReference type="SAM" id="MobiDB-lite"/>
    </source>
</evidence>
<sequence>MPSHTAPVLPRPSAPASAPSRRRRRGPAVAAALAVLLAAGAAVPALTRRSAPPPRLCAIDAVQARALSGMAAFATWLRDNHAAGFVGEVGWPAGPDARSWAAVAELWYTAADRMRLPVTAWAAANWPAAYPMAVFRATSSSGPLDRAGAQAAVLARHQGPLRGVDAATGSFGTAAPGYDAGHPGVFPHAYGYENEDDYSYLADQGVSLVRLSVSWERLQPVPFHALDATEVQRVRDSVYAAQRHGLLVLLDLHGYGDFAAGGGRGTLRLGSPALPTGALADFWRRAVTALPPVYGYDLLNEPQHLAATGTAGARLWESASRQAADAIRAAHGHGLLVVAGYGDAQPGAWGRLHPAPWISDPLDRVAYDAHAYFDSDGSGRYAASYPRELTLAQQAGGGPTRSCLPLSAFDASDAQDRTQP</sequence>
<keyword evidence="1 3" id="KW-0378">Hydrolase</keyword>
<comment type="caution">
    <text evidence="6">The sequence shown here is derived from an EMBL/GenBank/DDBJ whole genome shotgun (WGS) entry which is preliminary data.</text>
</comment>
<evidence type="ECO:0000259" key="5">
    <source>
        <dbReference type="Pfam" id="PF00150"/>
    </source>
</evidence>
<name>A0ABW1G5D3_9ACTN</name>
<dbReference type="Proteomes" id="UP001596174">
    <property type="component" value="Unassembled WGS sequence"/>
</dbReference>
<evidence type="ECO:0000256" key="3">
    <source>
        <dbReference type="RuleBase" id="RU361153"/>
    </source>
</evidence>
<organism evidence="6 7">
    <name type="scientific">Streptacidiphilus monticola</name>
    <dbReference type="NCBI Taxonomy" id="2161674"/>
    <lineage>
        <taxon>Bacteria</taxon>
        <taxon>Bacillati</taxon>
        <taxon>Actinomycetota</taxon>
        <taxon>Actinomycetes</taxon>
        <taxon>Kitasatosporales</taxon>
        <taxon>Streptomycetaceae</taxon>
        <taxon>Streptacidiphilus</taxon>
    </lineage>
</organism>
<keyword evidence="2 3" id="KW-0326">Glycosidase</keyword>
<keyword evidence="7" id="KW-1185">Reference proteome</keyword>
<dbReference type="InterPro" id="IPR017853">
    <property type="entry name" value="GH"/>
</dbReference>
<dbReference type="Gene3D" id="3.20.20.80">
    <property type="entry name" value="Glycosidases"/>
    <property type="match status" value="2"/>
</dbReference>
<gene>
    <name evidence="6" type="ORF">ACFP3V_16135</name>
</gene>
<feature type="region of interest" description="Disordered" evidence="4">
    <location>
        <begin position="1"/>
        <end position="23"/>
    </location>
</feature>
<feature type="region of interest" description="Disordered" evidence="4">
    <location>
        <begin position="394"/>
        <end position="420"/>
    </location>
</feature>
<dbReference type="GO" id="GO:0016798">
    <property type="term" value="F:hydrolase activity, acting on glycosyl bonds"/>
    <property type="evidence" value="ECO:0007669"/>
    <property type="project" value="UniProtKB-KW"/>
</dbReference>
<evidence type="ECO:0000256" key="2">
    <source>
        <dbReference type="ARBA" id="ARBA00023295"/>
    </source>
</evidence>
<evidence type="ECO:0000313" key="7">
    <source>
        <dbReference type="Proteomes" id="UP001596174"/>
    </source>
</evidence>
<dbReference type="EC" id="3.2.1.-" evidence="6"/>
<dbReference type="EMBL" id="JBHSQJ010000064">
    <property type="protein sequence ID" value="MFC5908737.1"/>
    <property type="molecule type" value="Genomic_DNA"/>
</dbReference>
<protein>
    <submittedName>
        <fullName evidence="6">Glycoside hydrolase family 5 protein</fullName>
        <ecNumber evidence="6">3.2.1.-</ecNumber>
    </submittedName>
</protein>
<dbReference type="InterPro" id="IPR001547">
    <property type="entry name" value="Glyco_hydro_5"/>
</dbReference>
<dbReference type="Pfam" id="PF00150">
    <property type="entry name" value="Cellulase"/>
    <property type="match status" value="1"/>
</dbReference>